<evidence type="ECO:0000256" key="2">
    <source>
        <dbReference type="ARBA" id="ARBA00022763"/>
    </source>
</evidence>
<comment type="similarity">
    <text evidence="1 5">Belongs to the DNA glycosylase MPG family.</text>
</comment>
<dbReference type="NCBIfam" id="TIGR00567">
    <property type="entry name" value="3mg"/>
    <property type="match status" value="1"/>
</dbReference>
<dbReference type="CDD" id="cd00540">
    <property type="entry name" value="AAG"/>
    <property type="match status" value="1"/>
</dbReference>
<dbReference type="HAMAP" id="MF_00527">
    <property type="entry name" value="3MGH"/>
    <property type="match status" value="1"/>
</dbReference>
<dbReference type="InterPro" id="IPR003180">
    <property type="entry name" value="MPG"/>
</dbReference>
<evidence type="ECO:0000313" key="6">
    <source>
        <dbReference type="EMBL" id="PZF76736.1"/>
    </source>
</evidence>
<dbReference type="Proteomes" id="UP000248795">
    <property type="component" value="Unassembled WGS sequence"/>
</dbReference>
<accession>A0A2W2BTG8</accession>
<keyword evidence="4 5" id="KW-0234">DNA repair</keyword>
<dbReference type="PANTHER" id="PTHR10429">
    <property type="entry name" value="DNA-3-METHYLADENINE GLYCOSYLASE"/>
    <property type="match status" value="1"/>
</dbReference>
<reference evidence="7" key="1">
    <citation type="submission" date="2018-06" db="EMBL/GenBank/DDBJ databases">
        <title>Aestuariibacter litoralis strain KCTC 52945T.</title>
        <authorList>
            <person name="Li X."/>
            <person name="Salam N."/>
            <person name="Li J.-L."/>
            <person name="Chen Y.-M."/>
            <person name="Yang Z.-W."/>
            <person name="Zhang L.-Y."/>
            <person name="Han M.-X."/>
            <person name="Xiao M."/>
            <person name="Li W.-J."/>
        </authorList>
    </citation>
    <scope>NUCLEOTIDE SEQUENCE [LARGE SCALE GENOMIC DNA]</scope>
    <source>
        <strain evidence="7">KCTC 52945</strain>
    </source>
</reference>
<evidence type="ECO:0000256" key="5">
    <source>
        <dbReference type="HAMAP-Rule" id="MF_00527"/>
    </source>
</evidence>
<dbReference type="GO" id="GO:0003677">
    <property type="term" value="F:DNA binding"/>
    <property type="evidence" value="ECO:0007669"/>
    <property type="project" value="InterPro"/>
</dbReference>
<dbReference type="AlphaFoldDB" id="A0A2W2BTG8"/>
<dbReference type="InterPro" id="IPR011034">
    <property type="entry name" value="Formyl_transferase-like_C_sf"/>
</dbReference>
<dbReference type="Gene3D" id="3.10.300.10">
    <property type="entry name" value="Methylpurine-DNA glycosylase (MPG)"/>
    <property type="match status" value="1"/>
</dbReference>
<organism evidence="6 7">
    <name type="scientific">Aestuariivirga litoralis</name>
    <dbReference type="NCBI Taxonomy" id="2650924"/>
    <lineage>
        <taxon>Bacteria</taxon>
        <taxon>Pseudomonadati</taxon>
        <taxon>Pseudomonadota</taxon>
        <taxon>Alphaproteobacteria</taxon>
        <taxon>Hyphomicrobiales</taxon>
        <taxon>Aestuariivirgaceae</taxon>
        <taxon>Aestuariivirga</taxon>
    </lineage>
</organism>
<dbReference type="GO" id="GO:0003905">
    <property type="term" value="F:alkylbase DNA N-glycosylase activity"/>
    <property type="evidence" value="ECO:0007669"/>
    <property type="project" value="InterPro"/>
</dbReference>
<keyword evidence="7" id="KW-1185">Reference proteome</keyword>
<name>A0A2W2BTG8_9HYPH</name>
<proteinExistence type="inferred from homology"/>
<evidence type="ECO:0000256" key="3">
    <source>
        <dbReference type="ARBA" id="ARBA00022801"/>
    </source>
</evidence>
<evidence type="ECO:0000256" key="4">
    <source>
        <dbReference type="ARBA" id="ARBA00023204"/>
    </source>
</evidence>
<dbReference type="PANTHER" id="PTHR10429:SF0">
    <property type="entry name" value="DNA-3-METHYLADENINE GLYCOSYLASE"/>
    <property type="match status" value="1"/>
</dbReference>
<dbReference type="GO" id="GO:0006284">
    <property type="term" value="P:base-excision repair"/>
    <property type="evidence" value="ECO:0007669"/>
    <property type="project" value="InterPro"/>
</dbReference>
<sequence length="184" mass="19550">MPDQSFFMRDAREVAAAMIGLELVCGGAGGIIVETEAYLRDDPASHSFRGLTPRNAAMFGPPGSAYVYRIYGMHWCLNAVCLPGSAVLIRALQPTRGLERMSERRGRENPKHLCSGPGKLAAALAIGSAQNGLSLLARPFGLNPALGNVPLATGPRIGISRAAEVPWRFGLAGSPFLSRRFATS</sequence>
<evidence type="ECO:0000313" key="7">
    <source>
        <dbReference type="Proteomes" id="UP000248795"/>
    </source>
</evidence>
<evidence type="ECO:0000256" key="1">
    <source>
        <dbReference type="ARBA" id="ARBA00009232"/>
    </source>
</evidence>
<dbReference type="Pfam" id="PF02245">
    <property type="entry name" value="Pur_DNA_glyco"/>
    <property type="match status" value="1"/>
</dbReference>
<protein>
    <recommendedName>
        <fullName evidence="5">Putative 3-methyladenine DNA glycosylase</fullName>
        <ecNumber evidence="5">3.2.2.-</ecNumber>
    </recommendedName>
</protein>
<gene>
    <name evidence="6" type="ORF">DK847_12495</name>
</gene>
<dbReference type="SUPFAM" id="SSF50486">
    <property type="entry name" value="FMT C-terminal domain-like"/>
    <property type="match status" value="1"/>
</dbReference>
<dbReference type="EC" id="3.2.2.-" evidence="5"/>
<keyword evidence="3 5" id="KW-0378">Hydrolase</keyword>
<dbReference type="EMBL" id="QKVK01000005">
    <property type="protein sequence ID" value="PZF76736.1"/>
    <property type="molecule type" value="Genomic_DNA"/>
</dbReference>
<keyword evidence="2 5" id="KW-0227">DNA damage</keyword>
<dbReference type="NCBIfam" id="NF002003">
    <property type="entry name" value="PRK00802.1-3"/>
    <property type="match status" value="1"/>
</dbReference>
<comment type="caution">
    <text evidence="6">The sequence shown here is derived from an EMBL/GenBank/DDBJ whole genome shotgun (WGS) entry which is preliminary data.</text>
</comment>
<dbReference type="InterPro" id="IPR036995">
    <property type="entry name" value="MPG_sf"/>
</dbReference>